<dbReference type="InterPro" id="IPR039448">
    <property type="entry name" value="Beta_helix"/>
</dbReference>
<evidence type="ECO:0000313" key="10">
    <source>
        <dbReference type="Proteomes" id="UP000245124"/>
    </source>
</evidence>
<keyword evidence="10" id="KW-1185">Reference proteome</keyword>
<protein>
    <recommendedName>
        <fullName evidence="8">Right handed beta helix domain-containing protein</fullName>
    </recommendedName>
</protein>
<evidence type="ECO:0000259" key="8">
    <source>
        <dbReference type="Pfam" id="PF13229"/>
    </source>
</evidence>
<dbReference type="Pfam" id="PF02415">
    <property type="entry name" value="Chlam_PMP"/>
    <property type="match status" value="2"/>
</dbReference>
<name>A0A2R5FEJ7_NOSCO</name>
<evidence type="ECO:0000256" key="4">
    <source>
        <dbReference type="ARBA" id="ARBA00022525"/>
    </source>
</evidence>
<keyword evidence="7" id="KW-0998">Cell outer membrane</keyword>
<evidence type="ECO:0000256" key="1">
    <source>
        <dbReference type="ARBA" id="ARBA00004196"/>
    </source>
</evidence>
<sequence>MSIFTVTNTKNSDTGSLRQAILNANALAGKDIINFGGLFNDGLAHTISLTGSSLSITDDLSIQGTNPGILTISDNSADRVFDIGNGVTVAINGLTITNSYKNAGGGGAISNQGTLSVSNTTITGNTAEYGGAIFNQGTLSVSNSTITGNSATNNGGGIFSSGILSVDKSTISDNTAYREGGGIYNYVFKENGNRNIGIVTVSNSTIRANTAEYGGGGIFGYEFGTITVSKSLISDNSVSFRSNYYGGGGIFSSGILSVDRSSIIGNTAEYGGGIYGNYEGAITVSNSLISNNNAGKGGGIYSSVSLSVENSLISSNTAEYGGGIYDDISLNQGDGTITVNNSIISDNSAGTKGSGGGIYNEGTITVNNSLISENHGYLGGGIYNEGTITVSNSTIGNNYAKYGGAIYNPGFIIPGYRSPDVLVYGSITVENSTIKHNKATTGGGIYNQGVLSVSNSIISNNYARDYGGGIYNEPLGIVAVDYSTISGNQAHFGGGIYNTATLTVGNSTIKHNKAFGIELSFGSYESGRGGGIYNSSPGTATLDYSTINCNFDTPRKNSTKVIKLDNVVGKLLTKASRVKV</sequence>
<dbReference type="RefSeq" id="WP_109007184.1">
    <property type="nucleotide sequence ID" value="NZ_BDUD01000001.1"/>
</dbReference>
<proteinExistence type="predicted"/>
<evidence type="ECO:0000256" key="6">
    <source>
        <dbReference type="ARBA" id="ARBA00023136"/>
    </source>
</evidence>
<keyword evidence="4" id="KW-0964">Secreted</keyword>
<dbReference type="InterPro" id="IPR003368">
    <property type="entry name" value="POMP_repeat"/>
</dbReference>
<evidence type="ECO:0000256" key="3">
    <source>
        <dbReference type="ARBA" id="ARBA00004613"/>
    </source>
</evidence>
<dbReference type="SUPFAM" id="SSF51126">
    <property type="entry name" value="Pectin lyase-like"/>
    <property type="match status" value="2"/>
</dbReference>
<dbReference type="SMART" id="SM00710">
    <property type="entry name" value="PbH1"/>
    <property type="match status" value="11"/>
</dbReference>
<evidence type="ECO:0000256" key="5">
    <source>
        <dbReference type="ARBA" id="ARBA00022729"/>
    </source>
</evidence>
<dbReference type="InterPro" id="IPR011050">
    <property type="entry name" value="Pectin_lyase_fold/virulence"/>
</dbReference>
<comment type="caution">
    <text evidence="9">The sequence shown here is derived from an EMBL/GenBank/DDBJ whole genome shotgun (WGS) entry which is preliminary data.</text>
</comment>
<dbReference type="PANTHER" id="PTHR11319">
    <property type="entry name" value="G PROTEIN-COUPLED RECEPTOR-RELATED"/>
    <property type="match status" value="1"/>
</dbReference>
<dbReference type="InterPro" id="IPR006626">
    <property type="entry name" value="PbH1"/>
</dbReference>
<feature type="domain" description="Right handed beta helix" evidence="8">
    <location>
        <begin position="382"/>
        <end position="523"/>
    </location>
</feature>
<evidence type="ECO:0000256" key="2">
    <source>
        <dbReference type="ARBA" id="ARBA00004442"/>
    </source>
</evidence>
<comment type="subcellular location">
    <subcellularLocation>
        <location evidence="1">Cell envelope</location>
    </subcellularLocation>
    <subcellularLocation>
        <location evidence="2">Cell outer membrane</location>
    </subcellularLocation>
    <subcellularLocation>
        <location evidence="3">Secreted</location>
    </subcellularLocation>
</comment>
<reference evidence="9 10" key="1">
    <citation type="submission" date="2017-06" db="EMBL/GenBank/DDBJ databases">
        <title>Genome sequencing of cyanobaciteial culture collection at National Institute for Environmental Studies (NIES).</title>
        <authorList>
            <person name="Hirose Y."/>
            <person name="Shimura Y."/>
            <person name="Fujisawa T."/>
            <person name="Nakamura Y."/>
            <person name="Kawachi M."/>
        </authorList>
    </citation>
    <scope>NUCLEOTIDE SEQUENCE [LARGE SCALE GENOMIC DNA]</scope>
    <source>
        <strain evidence="9 10">NIES-4072</strain>
    </source>
</reference>
<dbReference type="Pfam" id="PF13229">
    <property type="entry name" value="Beta_helix"/>
    <property type="match status" value="1"/>
</dbReference>
<dbReference type="Proteomes" id="UP000245124">
    <property type="component" value="Unassembled WGS sequence"/>
</dbReference>
<gene>
    <name evidence="9" type="ORF">NIES4072_05230</name>
</gene>
<dbReference type="InterPro" id="IPR012334">
    <property type="entry name" value="Pectin_lyas_fold"/>
</dbReference>
<dbReference type="AlphaFoldDB" id="A0A2R5FEJ7"/>
<keyword evidence="5" id="KW-0732">Signal</keyword>
<keyword evidence="6" id="KW-0472">Membrane</keyword>
<accession>A0A2R5FEJ7</accession>
<organism evidence="9 10">
    <name type="scientific">Nostoc commune NIES-4072</name>
    <dbReference type="NCBI Taxonomy" id="2005467"/>
    <lineage>
        <taxon>Bacteria</taxon>
        <taxon>Bacillati</taxon>
        <taxon>Cyanobacteriota</taxon>
        <taxon>Cyanophyceae</taxon>
        <taxon>Nostocales</taxon>
        <taxon>Nostocaceae</taxon>
        <taxon>Nostoc</taxon>
    </lineage>
</organism>
<evidence type="ECO:0000313" key="9">
    <source>
        <dbReference type="EMBL" id="GBG16877.1"/>
    </source>
</evidence>
<dbReference type="GO" id="GO:0009279">
    <property type="term" value="C:cell outer membrane"/>
    <property type="evidence" value="ECO:0007669"/>
    <property type="project" value="UniProtKB-SubCell"/>
</dbReference>
<dbReference type="Gene3D" id="2.160.20.10">
    <property type="entry name" value="Single-stranded right-handed beta-helix, Pectin lyase-like"/>
    <property type="match status" value="1"/>
</dbReference>
<dbReference type="GO" id="GO:0005576">
    <property type="term" value="C:extracellular region"/>
    <property type="evidence" value="ECO:0007669"/>
    <property type="project" value="UniProtKB-SubCell"/>
</dbReference>
<dbReference type="OrthoDB" id="463714at2"/>
<dbReference type="PANTHER" id="PTHR11319:SF35">
    <property type="entry name" value="OUTER MEMBRANE PROTEIN PMPC-RELATED"/>
    <property type="match status" value="1"/>
</dbReference>
<dbReference type="EMBL" id="BDUD01000001">
    <property type="protein sequence ID" value="GBG16877.1"/>
    <property type="molecule type" value="Genomic_DNA"/>
</dbReference>
<evidence type="ECO:0000256" key="7">
    <source>
        <dbReference type="ARBA" id="ARBA00023237"/>
    </source>
</evidence>